<organism evidence="1 2">
    <name type="scientific">Nocardia elegans</name>
    <dbReference type="NCBI Taxonomy" id="300029"/>
    <lineage>
        <taxon>Bacteria</taxon>
        <taxon>Bacillati</taxon>
        <taxon>Actinomycetota</taxon>
        <taxon>Actinomycetes</taxon>
        <taxon>Mycobacteriales</taxon>
        <taxon>Nocardiaceae</taxon>
        <taxon>Nocardia</taxon>
    </lineage>
</organism>
<dbReference type="RefSeq" id="WP_387132145.1">
    <property type="nucleotide sequence ID" value="NZ_JBIATK010000012.1"/>
</dbReference>
<dbReference type="Proteomes" id="UP001602089">
    <property type="component" value="Unassembled WGS sequence"/>
</dbReference>
<sequence>MEYDANGNNLDAFMRSSPELERFVMAVAQQGCEYWTTHSVVDTGYNASHVQPEVQRGEDGTIEGVVHATGYYAKWREIGSSRAGPRAPEWVLRSFKESIEG</sequence>
<dbReference type="EMBL" id="JBIATK010000012">
    <property type="protein sequence ID" value="MFF4027004.1"/>
    <property type="molecule type" value="Genomic_DNA"/>
</dbReference>
<evidence type="ECO:0000313" key="1">
    <source>
        <dbReference type="EMBL" id="MFF4027004.1"/>
    </source>
</evidence>
<keyword evidence="2" id="KW-1185">Reference proteome</keyword>
<comment type="caution">
    <text evidence="1">The sequence shown here is derived from an EMBL/GenBank/DDBJ whole genome shotgun (WGS) entry which is preliminary data.</text>
</comment>
<evidence type="ECO:0000313" key="2">
    <source>
        <dbReference type="Proteomes" id="UP001602089"/>
    </source>
</evidence>
<gene>
    <name evidence="1" type="ORF">ACFYY5_29565</name>
</gene>
<accession>A0ABW6TLJ9</accession>
<protein>
    <submittedName>
        <fullName evidence="1">Uncharacterized protein</fullName>
    </submittedName>
</protein>
<proteinExistence type="predicted"/>
<reference evidence="1 2" key="1">
    <citation type="submission" date="2024-10" db="EMBL/GenBank/DDBJ databases">
        <title>The Natural Products Discovery Center: Release of the First 8490 Sequenced Strains for Exploring Actinobacteria Biosynthetic Diversity.</title>
        <authorList>
            <person name="Kalkreuter E."/>
            <person name="Kautsar S.A."/>
            <person name="Yang D."/>
            <person name="Bader C.D."/>
            <person name="Teijaro C.N."/>
            <person name="Fluegel L."/>
            <person name="Davis C.M."/>
            <person name="Simpson J.R."/>
            <person name="Lauterbach L."/>
            <person name="Steele A.D."/>
            <person name="Gui C."/>
            <person name="Meng S."/>
            <person name="Li G."/>
            <person name="Viehrig K."/>
            <person name="Ye F."/>
            <person name="Su P."/>
            <person name="Kiefer A.F."/>
            <person name="Nichols A."/>
            <person name="Cepeda A.J."/>
            <person name="Yan W."/>
            <person name="Fan B."/>
            <person name="Jiang Y."/>
            <person name="Adhikari A."/>
            <person name="Zheng C.-J."/>
            <person name="Schuster L."/>
            <person name="Cowan T.M."/>
            <person name="Smanski M.J."/>
            <person name="Chevrette M.G."/>
            <person name="De Carvalho L.P.S."/>
            <person name="Shen B."/>
        </authorList>
    </citation>
    <scope>NUCLEOTIDE SEQUENCE [LARGE SCALE GENOMIC DNA]</scope>
    <source>
        <strain evidence="1 2">NPDC001867</strain>
    </source>
</reference>
<name>A0ABW6TLJ9_9NOCA</name>